<evidence type="ECO:0000313" key="1">
    <source>
        <dbReference type="EMBL" id="KAJ8649595.1"/>
    </source>
</evidence>
<accession>A0ACC2MVZ1</accession>
<sequence>MEDLNEEIPICLLARRTPKSHLEKKAQTFFNQMRTPKKQKNLMGKEYKKGEGGRHDSSAKQGLRPFGSLDNLQLVTTGSKLRTKNAPPLEMKLQGVGNNLGFSTSRRSFSPLFDPE</sequence>
<name>A0ACC2MVZ1_PERAE</name>
<organism evidence="1 2">
    <name type="scientific">Persea americana</name>
    <name type="common">Avocado</name>
    <dbReference type="NCBI Taxonomy" id="3435"/>
    <lineage>
        <taxon>Eukaryota</taxon>
        <taxon>Viridiplantae</taxon>
        <taxon>Streptophyta</taxon>
        <taxon>Embryophyta</taxon>
        <taxon>Tracheophyta</taxon>
        <taxon>Spermatophyta</taxon>
        <taxon>Magnoliopsida</taxon>
        <taxon>Magnoliidae</taxon>
        <taxon>Laurales</taxon>
        <taxon>Lauraceae</taxon>
        <taxon>Persea</taxon>
    </lineage>
</organism>
<proteinExistence type="predicted"/>
<dbReference type="Proteomes" id="UP001234297">
    <property type="component" value="Chromosome 1"/>
</dbReference>
<gene>
    <name evidence="1" type="ORF">MRB53_002618</name>
</gene>
<protein>
    <submittedName>
        <fullName evidence="1">Uncharacterized protein</fullName>
    </submittedName>
</protein>
<comment type="caution">
    <text evidence="1">The sequence shown here is derived from an EMBL/GenBank/DDBJ whole genome shotgun (WGS) entry which is preliminary data.</text>
</comment>
<reference evidence="1 2" key="1">
    <citation type="journal article" date="2022" name="Hortic Res">
        <title>A haplotype resolved chromosomal level avocado genome allows analysis of novel avocado genes.</title>
        <authorList>
            <person name="Nath O."/>
            <person name="Fletcher S.J."/>
            <person name="Hayward A."/>
            <person name="Shaw L.M."/>
            <person name="Masouleh A.K."/>
            <person name="Furtado A."/>
            <person name="Henry R.J."/>
            <person name="Mitter N."/>
        </authorList>
    </citation>
    <scope>NUCLEOTIDE SEQUENCE [LARGE SCALE GENOMIC DNA]</scope>
    <source>
        <strain evidence="2">cv. Hass</strain>
    </source>
</reference>
<keyword evidence="2" id="KW-1185">Reference proteome</keyword>
<evidence type="ECO:0000313" key="2">
    <source>
        <dbReference type="Proteomes" id="UP001234297"/>
    </source>
</evidence>
<dbReference type="EMBL" id="CM056809">
    <property type="protein sequence ID" value="KAJ8649595.1"/>
    <property type="molecule type" value="Genomic_DNA"/>
</dbReference>